<keyword evidence="5 9" id="KW-0238">DNA-binding</keyword>
<proteinExistence type="predicted"/>
<evidence type="ECO:0000259" key="11">
    <source>
        <dbReference type="PROSITE" id="PS51755"/>
    </source>
</evidence>
<dbReference type="Pfam" id="PF00486">
    <property type="entry name" value="Trans_reg_C"/>
    <property type="match status" value="1"/>
</dbReference>
<evidence type="ECO:0000256" key="6">
    <source>
        <dbReference type="ARBA" id="ARBA00023163"/>
    </source>
</evidence>
<dbReference type="InterPro" id="IPR036388">
    <property type="entry name" value="WH-like_DNA-bd_sf"/>
</dbReference>
<evidence type="ECO:0000313" key="12">
    <source>
        <dbReference type="EMBL" id="MBC8540594.1"/>
    </source>
</evidence>
<evidence type="ECO:0000256" key="3">
    <source>
        <dbReference type="ARBA" id="ARBA00023012"/>
    </source>
</evidence>
<dbReference type="RefSeq" id="WP_249311763.1">
    <property type="nucleotide sequence ID" value="NZ_JACRSU010000002.1"/>
</dbReference>
<dbReference type="InterPro" id="IPR001867">
    <property type="entry name" value="OmpR/PhoB-type_DNA-bd"/>
</dbReference>
<dbReference type="SMART" id="SM00862">
    <property type="entry name" value="Trans_reg_C"/>
    <property type="match status" value="1"/>
</dbReference>
<evidence type="ECO:0000313" key="13">
    <source>
        <dbReference type="Proteomes" id="UP000611762"/>
    </source>
</evidence>
<dbReference type="SUPFAM" id="SSF52172">
    <property type="entry name" value="CheY-like"/>
    <property type="match status" value="1"/>
</dbReference>
<dbReference type="PANTHER" id="PTHR48111:SF1">
    <property type="entry name" value="TWO-COMPONENT RESPONSE REGULATOR ORR33"/>
    <property type="match status" value="1"/>
</dbReference>
<dbReference type="PROSITE" id="PS51755">
    <property type="entry name" value="OMPR_PHOB"/>
    <property type="match status" value="1"/>
</dbReference>
<dbReference type="Proteomes" id="UP000611762">
    <property type="component" value="Unassembled WGS sequence"/>
</dbReference>
<dbReference type="CDD" id="cd00383">
    <property type="entry name" value="trans_reg_C"/>
    <property type="match status" value="1"/>
</dbReference>
<evidence type="ECO:0000259" key="10">
    <source>
        <dbReference type="PROSITE" id="PS50110"/>
    </source>
</evidence>
<dbReference type="PROSITE" id="PS50110">
    <property type="entry name" value="RESPONSE_REGULATORY"/>
    <property type="match status" value="1"/>
</dbReference>
<dbReference type="InterPro" id="IPR001789">
    <property type="entry name" value="Sig_transdc_resp-reg_receiver"/>
</dbReference>
<evidence type="ECO:0000256" key="8">
    <source>
        <dbReference type="PROSITE-ProRule" id="PRU00169"/>
    </source>
</evidence>
<organism evidence="12 13">
    <name type="scientific">Congzhengia minquanensis</name>
    <dbReference type="NCBI Taxonomy" id="2763657"/>
    <lineage>
        <taxon>Bacteria</taxon>
        <taxon>Bacillati</taxon>
        <taxon>Bacillota</taxon>
        <taxon>Clostridia</taxon>
        <taxon>Eubacteriales</taxon>
        <taxon>Oscillospiraceae</taxon>
        <taxon>Congzhengia</taxon>
    </lineage>
</organism>
<name>A0A926DMU5_9FIRM</name>
<comment type="function">
    <text evidence="7">May play the central regulatory role in sporulation. It may be an element of the effector pathway responsible for the activation of sporulation genes in response to nutritional stress. Spo0A may act in concert with spo0H (a sigma factor) to control the expression of some genes that are critical to the sporulation process.</text>
</comment>
<dbReference type="Pfam" id="PF00072">
    <property type="entry name" value="Response_reg"/>
    <property type="match status" value="1"/>
</dbReference>
<accession>A0A926DMU5</accession>
<evidence type="ECO:0000256" key="4">
    <source>
        <dbReference type="ARBA" id="ARBA00023015"/>
    </source>
</evidence>
<evidence type="ECO:0000256" key="7">
    <source>
        <dbReference type="ARBA" id="ARBA00024867"/>
    </source>
</evidence>
<evidence type="ECO:0000256" key="1">
    <source>
        <dbReference type="ARBA" id="ARBA00018672"/>
    </source>
</evidence>
<dbReference type="SMART" id="SM00448">
    <property type="entry name" value="REC"/>
    <property type="match status" value="1"/>
</dbReference>
<dbReference type="GO" id="GO:0000156">
    <property type="term" value="F:phosphorelay response regulator activity"/>
    <property type="evidence" value="ECO:0007669"/>
    <property type="project" value="TreeGrafter"/>
</dbReference>
<dbReference type="GO" id="GO:0000976">
    <property type="term" value="F:transcription cis-regulatory region binding"/>
    <property type="evidence" value="ECO:0007669"/>
    <property type="project" value="TreeGrafter"/>
</dbReference>
<dbReference type="GO" id="GO:0006355">
    <property type="term" value="P:regulation of DNA-templated transcription"/>
    <property type="evidence" value="ECO:0007669"/>
    <property type="project" value="InterPro"/>
</dbReference>
<keyword evidence="6" id="KW-0804">Transcription</keyword>
<dbReference type="InterPro" id="IPR011006">
    <property type="entry name" value="CheY-like_superfamily"/>
</dbReference>
<dbReference type="PANTHER" id="PTHR48111">
    <property type="entry name" value="REGULATOR OF RPOS"/>
    <property type="match status" value="1"/>
</dbReference>
<evidence type="ECO:0000256" key="5">
    <source>
        <dbReference type="ARBA" id="ARBA00023125"/>
    </source>
</evidence>
<feature type="domain" description="OmpR/PhoB-type" evidence="11">
    <location>
        <begin position="120"/>
        <end position="220"/>
    </location>
</feature>
<gene>
    <name evidence="12" type="ORF">H8698_06355</name>
</gene>
<dbReference type="Gene3D" id="3.40.50.2300">
    <property type="match status" value="1"/>
</dbReference>
<dbReference type="Gene3D" id="1.10.10.10">
    <property type="entry name" value="Winged helix-like DNA-binding domain superfamily/Winged helix DNA-binding domain"/>
    <property type="match status" value="1"/>
</dbReference>
<reference evidence="12" key="1">
    <citation type="submission" date="2020-08" db="EMBL/GenBank/DDBJ databases">
        <title>Genome public.</title>
        <authorList>
            <person name="Liu C."/>
            <person name="Sun Q."/>
        </authorList>
    </citation>
    <scope>NUCLEOTIDE SEQUENCE</scope>
    <source>
        <strain evidence="12">H8</strain>
    </source>
</reference>
<feature type="modified residue" description="4-aspartylphosphate" evidence="8">
    <location>
        <position position="50"/>
    </location>
</feature>
<protein>
    <recommendedName>
        <fullName evidence="1">Stage 0 sporulation protein A homolog</fullName>
    </recommendedName>
</protein>
<dbReference type="GO" id="GO:0005829">
    <property type="term" value="C:cytosol"/>
    <property type="evidence" value="ECO:0007669"/>
    <property type="project" value="TreeGrafter"/>
</dbReference>
<keyword evidence="4" id="KW-0805">Transcription regulation</keyword>
<evidence type="ECO:0000256" key="2">
    <source>
        <dbReference type="ARBA" id="ARBA00022553"/>
    </source>
</evidence>
<evidence type="ECO:0000256" key="9">
    <source>
        <dbReference type="PROSITE-ProRule" id="PRU01091"/>
    </source>
</evidence>
<sequence length="220" mass="24832">MKTILIIEDDLSLSNGIMLSLKSLEFSILQAFNLLEARKYLSKADLILIDINLPDGSGLDLCREIKAQSVVPVIFLTANDLESDIVTGLELGADDYITKPFSLAVLRARVNAVLRRNDKGMVQCIGPFRFDFQNMVFYKNETPIEMSKTEQKLLNLLVSNANHTVTRDRLIDCIWTNGAAFVDENALSVSINRLRNKLEDNPKKPEFIKTVYGLGYQWES</sequence>
<dbReference type="Gene3D" id="6.10.250.690">
    <property type="match status" value="1"/>
</dbReference>
<keyword evidence="3" id="KW-0902">Two-component regulatory system</keyword>
<dbReference type="AlphaFoldDB" id="A0A926DMU5"/>
<dbReference type="EMBL" id="JACRSU010000002">
    <property type="protein sequence ID" value="MBC8540594.1"/>
    <property type="molecule type" value="Genomic_DNA"/>
</dbReference>
<dbReference type="InterPro" id="IPR039420">
    <property type="entry name" value="WalR-like"/>
</dbReference>
<keyword evidence="2 8" id="KW-0597">Phosphoprotein</keyword>
<feature type="DNA-binding region" description="OmpR/PhoB-type" evidence="9">
    <location>
        <begin position="120"/>
        <end position="220"/>
    </location>
</feature>
<feature type="domain" description="Response regulatory" evidence="10">
    <location>
        <begin position="3"/>
        <end position="114"/>
    </location>
</feature>
<comment type="caution">
    <text evidence="12">The sequence shown here is derived from an EMBL/GenBank/DDBJ whole genome shotgun (WGS) entry which is preliminary data.</text>
</comment>
<keyword evidence="13" id="KW-1185">Reference proteome</keyword>
<dbReference type="GO" id="GO:0032993">
    <property type="term" value="C:protein-DNA complex"/>
    <property type="evidence" value="ECO:0007669"/>
    <property type="project" value="TreeGrafter"/>
</dbReference>